<accession>A0A0A9H6W6</accession>
<feature type="region of interest" description="Disordered" evidence="1">
    <location>
        <begin position="29"/>
        <end position="68"/>
    </location>
</feature>
<name>A0A0A9H6W6_ARUDO</name>
<dbReference type="EMBL" id="GBRH01165394">
    <property type="protein sequence ID" value="JAE32502.1"/>
    <property type="molecule type" value="Transcribed_RNA"/>
</dbReference>
<sequence length="68" mass="8025">MSRDQGEEEVGIRARIRRNREGRRDCCECQKRRPGRAGGGADRASRPEERRKGKTTGIEKWWRGQRRE</sequence>
<reference evidence="2" key="2">
    <citation type="journal article" date="2015" name="Data Brief">
        <title>Shoot transcriptome of the giant reed, Arundo donax.</title>
        <authorList>
            <person name="Barrero R.A."/>
            <person name="Guerrero F.D."/>
            <person name="Moolhuijzen P."/>
            <person name="Goolsby J.A."/>
            <person name="Tidwell J."/>
            <person name="Bellgard S.E."/>
            <person name="Bellgard M.I."/>
        </authorList>
    </citation>
    <scope>NUCLEOTIDE SEQUENCE</scope>
    <source>
        <tissue evidence="2">Shoot tissue taken approximately 20 cm above the soil surface</tissue>
    </source>
</reference>
<reference evidence="2" key="1">
    <citation type="submission" date="2014-09" db="EMBL/GenBank/DDBJ databases">
        <authorList>
            <person name="Magalhaes I.L.F."/>
            <person name="Oliveira U."/>
            <person name="Santos F.R."/>
            <person name="Vidigal T.H.D.A."/>
            <person name="Brescovit A.D."/>
            <person name="Santos A.J."/>
        </authorList>
    </citation>
    <scope>NUCLEOTIDE SEQUENCE</scope>
    <source>
        <tissue evidence="2">Shoot tissue taken approximately 20 cm above the soil surface</tissue>
    </source>
</reference>
<dbReference type="AlphaFoldDB" id="A0A0A9H6W6"/>
<evidence type="ECO:0000256" key="1">
    <source>
        <dbReference type="SAM" id="MobiDB-lite"/>
    </source>
</evidence>
<evidence type="ECO:0000313" key="2">
    <source>
        <dbReference type="EMBL" id="JAE32502.1"/>
    </source>
</evidence>
<proteinExistence type="predicted"/>
<protein>
    <submittedName>
        <fullName evidence="2">Uncharacterized protein</fullName>
    </submittedName>
</protein>
<organism evidence="2">
    <name type="scientific">Arundo donax</name>
    <name type="common">Giant reed</name>
    <name type="synonym">Donax arundinaceus</name>
    <dbReference type="NCBI Taxonomy" id="35708"/>
    <lineage>
        <taxon>Eukaryota</taxon>
        <taxon>Viridiplantae</taxon>
        <taxon>Streptophyta</taxon>
        <taxon>Embryophyta</taxon>
        <taxon>Tracheophyta</taxon>
        <taxon>Spermatophyta</taxon>
        <taxon>Magnoliopsida</taxon>
        <taxon>Liliopsida</taxon>
        <taxon>Poales</taxon>
        <taxon>Poaceae</taxon>
        <taxon>PACMAD clade</taxon>
        <taxon>Arundinoideae</taxon>
        <taxon>Arundineae</taxon>
        <taxon>Arundo</taxon>
    </lineage>
</organism>